<evidence type="ECO:0000313" key="4">
    <source>
        <dbReference type="EMBL" id="KAJ7085381.1"/>
    </source>
</evidence>
<evidence type="ECO:0000256" key="3">
    <source>
        <dbReference type="SAM" id="SignalP"/>
    </source>
</evidence>
<feature type="chain" id="PRO_5042000129" evidence="3">
    <location>
        <begin position="20"/>
        <end position="379"/>
    </location>
</feature>
<feature type="transmembrane region" description="Helical" evidence="2">
    <location>
        <begin position="318"/>
        <end position="342"/>
    </location>
</feature>
<keyword evidence="3" id="KW-0732">Signal</keyword>
<evidence type="ECO:0000256" key="1">
    <source>
        <dbReference type="SAM" id="MobiDB-lite"/>
    </source>
</evidence>
<organism evidence="4 5">
    <name type="scientific">Mycena belliarum</name>
    <dbReference type="NCBI Taxonomy" id="1033014"/>
    <lineage>
        <taxon>Eukaryota</taxon>
        <taxon>Fungi</taxon>
        <taxon>Dikarya</taxon>
        <taxon>Basidiomycota</taxon>
        <taxon>Agaricomycotina</taxon>
        <taxon>Agaricomycetes</taxon>
        <taxon>Agaricomycetidae</taxon>
        <taxon>Agaricales</taxon>
        <taxon>Marasmiineae</taxon>
        <taxon>Mycenaceae</taxon>
        <taxon>Mycena</taxon>
    </lineage>
</organism>
<accession>A0AAD6TZW6</accession>
<sequence>MVSLGLLLTVILAHGLTWALTPNVRCPVDDKDGNDHTNTTAPYADSRGIYVQCSYWNGARPCVYYTDGTFLMGSSNCPGTIAFFDFQCLAFSDAEMVASPLITNTTYNDFADHVLLCSFEKTASEGCHYSTTNGSYIQGDTKSCPPTVNPANLPSSNYSCVPNSKAQYGGTLQGSSVATNQSLVCAYETEQCLYDTTGNLTSGVDCPSRAILTQDPTMPPCPQTDAKNVDLNATYSTPGAGTMACLYGHNLCTYTLKTGKLKSGPPSTCPQNATMPSDSASGGGPVGAVFAGGGDSAAASGGGAGDSHGSDSKIPQPVIIALLAMNGFLVLSLLVIGGVWFSNRRASDAPRRYKEVVPVDNHDSYYDAPVVPYNPPSRT</sequence>
<keyword evidence="2" id="KW-0472">Membrane</keyword>
<evidence type="ECO:0000313" key="5">
    <source>
        <dbReference type="Proteomes" id="UP001222325"/>
    </source>
</evidence>
<gene>
    <name evidence="4" type="ORF">B0H15DRAFT_373678</name>
</gene>
<feature type="region of interest" description="Disordered" evidence="1">
    <location>
        <begin position="263"/>
        <end position="287"/>
    </location>
</feature>
<dbReference type="AlphaFoldDB" id="A0AAD6TZW6"/>
<evidence type="ECO:0000256" key="2">
    <source>
        <dbReference type="SAM" id="Phobius"/>
    </source>
</evidence>
<keyword evidence="2" id="KW-1133">Transmembrane helix</keyword>
<reference evidence="4" key="1">
    <citation type="submission" date="2023-03" db="EMBL/GenBank/DDBJ databases">
        <title>Massive genome expansion in bonnet fungi (Mycena s.s.) driven by repeated elements and novel gene families across ecological guilds.</title>
        <authorList>
            <consortium name="Lawrence Berkeley National Laboratory"/>
            <person name="Harder C.B."/>
            <person name="Miyauchi S."/>
            <person name="Viragh M."/>
            <person name="Kuo A."/>
            <person name="Thoen E."/>
            <person name="Andreopoulos B."/>
            <person name="Lu D."/>
            <person name="Skrede I."/>
            <person name="Drula E."/>
            <person name="Henrissat B."/>
            <person name="Morin E."/>
            <person name="Kohler A."/>
            <person name="Barry K."/>
            <person name="LaButti K."/>
            <person name="Morin E."/>
            <person name="Salamov A."/>
            <person name="Lipzen A."/>
            <person name="Mereny Z."/>
            <person name="Hegedus B."/>
            <person name="Baldrian P."/>
            <person name="Stursova M."/>
            <person name="Weitz H."/>
            <person name="Taylor A."/>
            <person name="Grigoriev I.V."/>
            <person name="Nagy L.G."/>
            <person name="Martin F."/>
            <person name="Kauserud H."/>
        </authorList>
    </citation>
    <scope>NUCLEOTIDE SEQUENCE</scope>
    <source>
        <strain evidence="4">CBHHK173m</strain>
    </source>
</reference>
<dbReference type="Proteomes" id="UP001222325">
    <property type="component" value="Unassembled WGS sequence"/>
</dbReference>
<comment type="caution">
    <text evidence="4">The sequence shown here is derived from an EMBL/GenBank/DDBJ whole genome shotgun (WGS) entry which is preliminary data.</text>
</comment>
<keyword evidence="5" id="KW-1185">Reference proteome</keyword>
<name>A0AAD6TZW6_9AGAR</name>
<feature type="compositionally biased region" description="Polar residues" evidence="1">
    <location>
        <begin position="265"/>
        <end position="275"/>
    </location>
</feature>
<dbReference type="EMBL" id="JARJCN010000034">
    <property type="protein sequence ID" value="KAJ7085381.1"/>
    <property type="molecule type" value="Genomic_DNA"/>
</dbReference>
<keyword evidence="2" id="KW-0812">Transmembrane</keyword>
<feature type="signal peptide" evidence="3">
    <location>
        <begin position="1"/>
        <end position="19"/>
    </location>
</feature>
<protein>
    <submittedName>
        <fullName evidence="4">Uncharacterized protein</fullName>
    </submittedName>
</protein>
<proteinExistence type="predicted"/>